<accession>R7QGV9</accession>
<feature type="region of interest" description="Disordered" evidence="1">
    <location>
        <begin position="46"/>
        <end position="82"/>
    </location>
</feature>
<evidence type="ECO:0000313" key="3">
    <source>
        <dbReference type="Proteomes" id="UP000012073"/>
    </source>
</evidence>
<dbReference type="AlphaFoldDB" id="R7QGV9"/>
<sequence>MKHRTCPLLIPVTSIPSTNLNLLLQGIFVCDLVLYSQSFSSPRLPLHAAGQTSPKAPEASPGYPIRAHRSPKPGRGSSLVLP</sequence>
<reference evidence="3" key="1">
    <citation type="journal article" date="2013" name="Proc. Natl. Acad. Sci. U.S.A.">
        <title>Genome structure and metabolic features in the red seaweed Chondrus crispus shed light on evolution of the Archaeplastida.</title>
        <authorList>
            <person name="Collen J."/>
            <person name="Porcel B."/>
            <person name="Carre W."/>
            <person name="Ball S.G."/>
            <person name="Chaparro C."/>
            <person name="Tonon T."/>
            <person name="Barbeyron T."/>
            <person name="Michel G."/>
            <person name="Noel B."/>
            <person name="Valentin K."/>
            <person name="Elias M."/>
            <person name="Artiguenave F."/>
            <person name="Arun A."/>
            <person name="Aury J.M."/>
            <person name="Barbosa-Neto J.F."/>
            <person name="Bothwell J.H."/>
            <person name="Bouget F.Y."/>
            <person name="Brillet L."/>
            <person name="Cabello-Hurtado F."/>
            <person name="Capella-Gutierrez S."/>
            <person name="Charrier B."/>
            <person name="Cladiere L."/>
            <person name="Cock J.M."/>
            <person name="Coelho S.M."/>
            <person name="Colleoni C."/>
            <person name="Czjzek M."/>
            <person name="Da Silva C."/>
            <person name="Delage L."/>
            <person name="Denoeud F."/>
            <person name="Deschamps P."/>
            <person name="Dittami S.M."/>
            <person name="Gabaldon T."/>
            <person name="Gachon C.M."/>
            <person name="Groisillier A."/>
            <person name="Herve C."/>
            <person name="Jabbari K."/>
            <person name="Katinka M."/>
            <person name="Kloareg B."/>
            <person name="Kowalczyk N."/>
            <person name="Labadie K."/>
            <person name="Leblanc C."/>
            <person name="Lopez P.J."/>
            <person name="McLachlan D.H."/>
            <person name="Meslet-Cladiere L."/>
            <person name="Moustafa A."/>
            <person name="Nehr Z."/>
            <person name="Nyvall Collen P."/>
            <person name="Panaud O."/>
            <person name="Partensky F."/>
            <person name="Poulain J."/>
            <person name="Rensing S.A."/>
            <person name="Rousvoal S."/>
            <person name="Samson G."/>
            <person name="Symeonidi A."/>
            <person name="Weissenbach J."/>
            <person name="Zambounis A."/>
            <person name="Wincker P."/>
            <person name="Boyen C."/>
        </authorList>
    </citation>
    <scope>NUCLEOTIDE SEQUENCE [LARGE SCALE GENOMIC DNA]</scope>
    <source>
        <strain evidence="3">cv. Stackhouse</strain>
    </source>
</reference>
<evidence type="ECO:0000256" key="1">
    <source>
        <dbReference type="SAM" id="MobiDB-lite"/>
    </source>
</evidence>
<dbReference type="GeneID" id="17324187"/>
<dbReference type="Proteomes" id="UP000012073">
    <property type="component" value="Unassembled WGS sequence"/>
</dbReference>
<dbReference type="Gramene" id="CDF36655">
    <property type="protein sequence ID" value="CDF36655"/>
    <property type="gene ID" value="CHC_T00004926001"/>
</dbReference>
<proteinExistence type="predicted"/>
<dbReference type="RefSeq" id="XP_005716474.1">
    <property type="nucleotide sequence ID" value="XM_005716417.1"/>
</dbReference>
<protein>
    <submittedName>
        <fullName evidence="2">Uncharacterized protein</fullName>
    </submittedName>
</protein>
<dbReference type="KEGG" id="ccp:CHC_T00004926001"/>
<evidence type="ECO:0000313" key="2">
    <source>
        <dbReference type="EMBL" id="CDF36655.1"/>
    </source>
</evidence>
<organism evidence="2 3">
    <name type="scientific">Chondrus crispus</name>
    <name type="common">Carrageen Irish moss</name>
    <name type="synonym">Polymorpha crispa</name>
    <dbReference type="NCBI Taxonomy" id="2769"/>
    <lineage>
        <taxon>Eukaryota</taxon>
        <taxon>Rhodophyta</taxon>
        <taxon>Florideophyceae</taxon>
        <taxon>Rhodymeniophycidae</taxon>
        <taxon>Gigartinales</taxon>
        <taxon>Gigartinaceae</taxon>
        <taxon>Chondrus</taxon>
    </lineage>
</organism>
<name>R7QGV9_CHOCR</name>
<gene>
    <name evidence="2" type="ORF">CHC_T00004926001</name>
</gene>
<keyword evidence="3" id="KW-1185">Reference proteome</keyword>
<dbReference type="EMBL" id="HG001794">
    <property type="protein sequence ID" value="CDF36655.1"/>
    <property type="molecule type" value="Genomic_DNA"/>
</dbReference>